<feature type="repeat" description="PPR" evidence="2">
    <location>
        <begin position="143"/>
        <end position="177"/>
    </location>
</feature>
<dbReference type="PANTHER" id="PTHR47926">
    <property type="entry name" value="PENTATRICOPEPTIDE REPEAT-CONTAINING PROTEIN"/>
    <property type="match status" value="1"/>
</dbReference>
<dbReference type="SUPFAM" id="SSF52047">
    <property type="entry name" value="RNI-like"/>
    <property type="match status" value="1"/>
</dbReference>
<feature type="domain" description="F-box" evidence="3">
    <location>
        <begin position="274"/>
        <end position="313"/>
    </location>
</feature>
<organism evidence="4 5">
    <name type="scientific">Capsicum annuum</name>
    <name type="common">Capsicum pepper</name>
    <dbReference type="NCBI Taxonomy" id="4072"/>
    <lineage>
        <taxon>Eukaryota</taxon>
        <taxon>Viridiplantae</taxon>
        <taxon>Streptophyta</taxon>
        <taxon>Embryophyta</taxon>
        <taxon>Tracheophyta</taxon>
        <taxon>Spermatophyta</taxon>
        <taxon>Magnoliopsida</taxon>
        <taxon>eudicotyledons</taxon>
        <taxon>Gunneridae</taxon>
        <taxon>Pentapetalae</taxon>
        <taxon>asterids</taxon>
        <taxon>lamiids</taxon>
        <taxon>Solanales</taxon>
        <taxon>Solanaceae</taxon>
        <taxon>Solanoideae</taxon>
        <taxon>Capsiceae</taxon>
        <taxon>Capsicum</taxon>
    </lineage>
</organism>
<accession>A0A2G2YZW8</accession>
<evidence type="ECO:0000256" key="2">
    <source>
        <dbReference type="PROSITE-ProRule" id="PRU00708"/>
    </source>
</evidence>
<gene>
    <name evidence="4" type="ORF">T459_18839</name>
</gene>
<dbReference type="InterPro" id="IPR001810">
    <property type="entry name" value="F-box_dom"/>
</dbReference>
<evidence type="ECO:0000256" key="1">
    <source>
        <dbReference type="ARBA" id="ARBA00022737"/>
    </source>
</evidence>
<evidence type="ECO:0000313" key="4">
    <source>
        <dbReference type="EMBL" id="PHT75317.1"/>
    </source>
</evidence>
<dbReference type="InterPro" id="IPR046960">
    <property type="entry name" value="PPR_At4g14850-like_plant"/>
</dbReference>
<protein>
    <submittedName>
        <fullName evidence="4">F-box protein SKIP1</fullName>
    </submittedName>
</protein>
<dbReference type="GO" id="GO:0009451">
    <property type="term" value="P:RNA modification"/>
    <property type="evidence" value="ECO:0007669"/>
    <property type="project" value="InterPro"/>
</dbReference>
<dbReference type="Gene3D" id="1.25.40.10">
    <property type="entry name" value="Tetratricopeptide repeat domain"/>
    <property type="match status" value="2"/>
</dbReference>
<dbReference type="InterPro" id="IPR032675">
    <property type="entry name" value="LRR_dom_sf"/>
</dbReference>
<reference evidence="4 5" key="1">
    <citation type="journal article" date="2014" name="Nat. Genet.">
        <title>Genome sequence of the hot pepper provides insights into the evolution of pungency in Capsicum species.</title>
        <authorList>
            <person name="Kim S."/>
            <person name="Park M."/>
            <person name="Yeom S.I."/>
            <person name="Kim Y.M."/>
            <person name="Lee J.M."/>
            <person name="Lee H.A."/>
            <person name="Seo E."/>
            <person name="Choi J."/>
            <person name="Cheong K."/>
            <person name="Kim K.T."/>
            <person name="Jung K."/>
            <person name="Lee G.W."/>
            <person name="Oh S.K."/>
            <person name="Bae C."/>
            <person name="Kim S.B."/>
            <person name="Lee H.Y."/>
            <person name="Kim S.Y."/>
            <person name="Kim M.S."/>
            <person name="Kang B.C."/>
            <person name="Jo Y.D."/>
            <person name="Yang H.B."/>
            <person name="Jeong H.J."/>
            <person name="Kang W.H."/>
            <person name="Kwon J.K."/>
            <person name="Shin C."/>
            <person name="Lim J.Y."/>
            <person name="Park J.H."/>
            <person name="Huh J.H."/>
            <person name="Kim J.S."/>
            <person name="Kim B.D."/>
            <person name="Cohen O."/>
            <person name="Paran I."/>
            <person name="Suh M.C."/>
            <person name="Lee S.B."/>
            <person name="Kim Y.K."/>
            <person name="Shin Y."/>
            <person name="Noh S.J."/>
            <person name="Park J."/>
            <person name="Seo Y.S."/>
            <person name="Kwon S.Y."/>
            <person name="Kim H.A."/>
            <person name="Park J.M."/>
            <person name="Kim H.J."/>
            <person name="Choi S.B."/>
            <person name="Bosland P.W."/>
            <person name="Reeves G."/>
            <person name="Jo S.H."/>
            <person name="Lee B.W."/>
            <person name="Cho H.T."/>
            <person name="Choi H.S."/>
            <person name="Lee M.S."/>
            <person name="Yu Y."/>
            <person name="Do Choi Y."/>
            <person name="Park B.S."/>
            <person name="van Deynze A."/>
            <person name="Ashrafi H."/>
            <person name="Hill T."/>
            <person name="Kim W.T."/>
            <person name="Pai H.S."/>
            <person name="Ahn H.K."/>
            <person name="Yeam I."/>
            <person name="Giovannoni J.J."/>
            <person name="Rose J.K."/>
            <person name="Sorensen I."/>
            <person name="Lee S.J."/>
            <person name="Kim R.W."/>
            <person name="Choi I.Y."/>
            <person name="Choi B.S."/>
            <person name="Lim J.S."/>
            <person name="Lee Y.H."/>
            <person name="Choi D."/>
        </authorList>
    </citation>
    <scope>NUCLEOTIDE SEQUENCE [LARGE SCALE GENOMIC DNA]</scope>
    <source>
        <strain evidence="5">cv. CM334</strain>
    </source>
</reference>
<dbReference type="GO" id="GO:0003723">
    <property type="term" value="F:RNA binding"/>
    <property type="evidence" value="ECO:0007669"/>
    <property type="project" value="InterPro"/>
</dbReference>
<dbReference type="NCBIfam" id="TIGR00756">
    <property type="entry name" value="PPR"/>
    <property type="match status" value="1"/>
</dbReference>
<dbReference type="Gene3D" id="3.80.10.10">
    <property type="entry name" value="Ribonuclease Inhibitor"/>
    <property type="match status" value="1"/>
</dbReference>
<proteinExistence type="predicted"/>
<dbReference type="STRING" id="4072.A0A2G2YZW8"/>
<reference evidence="4 5" key="2">
    <citation type="journal article" date="2017" name="Genome Biol.">
        <title>New reference genome sequences of hot pepper reveal the massive evolution of plant disease-resistance genes by retroduplication.</title>
        <authorList>
            <person name="Kim S."/>
            <person name="Park J."/>
            <person name="Yeom S.I."/>
            <person name="Kim Y.M."/>
            <person name="Seo E."/>
            <person name="Kim K.T."/>
            <person name="Kim M.S."/>
            <person name="Lee J.M."/>
            <person name="Cheong K."/>
            <person name="Shin H.S."/>
            <person name="Kim S.B."/>
            <person name="Han K."/>
            <person name="Lee J."/>
            <person name="Park M."/>
            <person name="Lee H.A."/>
            <person name="Lee H.Y."/>
            <person name="Lee Y."/>
            <person name="Oh S."/>
            <person name="Lee J.H."/>
            <person name="Choi E."/>
            <person name="Choi E."/>
            <person name="Lee S.E."/>
            <person name="Jeon J."/>
            <person name="Kim H."/>
            <person name="Choi G."/>
            <person name="Song H."/>
            <person name="Lee J."/>
            <person name="Lee S.C."/>
            <person name="Kwon J.K."/>
            <person name="Lee H.Y."/>
            <person name="Koo N."/>
            <person name="Hong Y."/>
            <person name="Kim R.W."/>
            <person name="Kang W.H."/>
            <person name="Huh J.H."/>
            <person name="Kang B.C."/>
            <person name="Yang T.J."/>
            <person name="Lee Y.H."/>
            <person name="Bennetzen J.L."/>
            <person name="Choi D."/>
        </authorList>
    </citation>
    <scope>NUCLEOTIDE SEQUENCE [LARGE SCALE GENOMIC DNA]</scope>
    <source>
        <strain evidence="5">cv. CM334</strain>
    </source>
</reference>
<keyword evidence="1" id="KW-0677">Repeat</keyword>
<dbReference type="InterPro" id="IPR036047">
    <property type="entry name" value="F-box-like_dom_sf"/>
</dbReference>
<dbReference type="InterPro" id="IPR002885">
    <property type="entry name" value="PPR_rpt"/>
</dbReference>
<comment type="caution">
    <text evidence="4">The sequence shown here is derived from an EMBL/GenBank/DDBJ whole genome shotgun (WGS) entry which is preliminary data.</text>
</comment>
<dbReference type="EMBL" id="AYRZ02000007">
    <property type="protein sequence ID" value="PHT75317.1"/>
    <property type="molecule type" value="Genomic_DNA"/>
</dbReference>
<evidence type="ECO:0000313" key="5">
    <source>
        <dbReference type="Proteomes" id="UP000222542"/>
    </source>
</evidence>
<sequence>MKCRNVYTRNAVIRGLALAKSGEEALRWFLIMERENVKPDEVTLLAVLCACAYSGMVEQGREIFSSLMSGKYGFPPGAEHYACMVDLLARCGHLEDALSMIKEMPGEPTKSVWGALLAGCRLHGNRELSEFAAWKLIALAPRNSAYYVVLANLYGEMGRWNDAEKIRTLMKERGLLKDLGSSSVELEDQKDLLELLSGWGCSTLNHRSRFDPEHRENSVGSTTKTLLGALPKLCWEHYPRMGPYPAQIQISQESQKMADEEAKIEARPIHNWAELTQLCLINILSRLSIEDLWRNARFVCKHWFQACKDPKLNSVIDLETQFRESDNESRSKPEFEQKIDSMIRSVVGWSDGSLTHVRVKHCSDRSIALIAERSPNLQVLSIPSCPHVTDKAMSEIAFGCPLLSELDISFCYQISHRSLALIGQHCPSLRILRRNLMTRLFPSEQESFLRPHHGDYEAAAIGKFMPQLVQLELRFSPMTSKGLALISEGCVNLEHLDLFGCTNVTSRDIANASSSLKKLKTLKKPNLSLESNTERYGHWQLYDDRFQTDFFRI</sequence>
<keyword evidence="5" id="KW-1185">Reference proteome</keyword>
<name>A0A2G2YZW8_CAPAN</name>
<dbReference type="SMART" id="SM00367">
    <property type="entry name" value="LRR_CC"/>
    <property type="match status" value="4"/>
</dbReference>
<dbReference type="Pfam" id="PF01535">
    <property type="entry name" value="PPR"/>
    <property type="match status" value="2"/>
</dbReference>
<dbReference type="InterPro" id="IPR011990">
    <property type="entry name" value="TPR-like_helical_dom_sf"/>
</dbReference>
<dbReference type="FunFam" id="1.25.40.10:FF:000090">
    <property type="entry name" value="Pentatricopeptide repeat-containing protein, chloroplastic"/>
    <property type="match status" value="1"/>
</dbReference>
<dbReference type="Gramene" id="PHT75317">
    <property type="protein sequence ID" value="PHT75317"/>
    <property type="gene ID" value="T459_18839"/>
</dbReference>
<dbReference type="Pfam" id="PF00646">
    <property type="entry name" value="F-box"/>
    <property type="match status" value="1"/>
</dbReference>
<feature type="repeat" description="PPR" evidence="2">
    <location>
        <begin position="5"/>
        <end position="39"/>
    </location>
</feature>
<dbReference type="PROSITE" id="PS51375">
    <property type="entry name" value="PPR"/>
    <property type="match status" value="2"/>
</dbReference>
<dbReference type="Pfam" id="PF20431">
    <property type="entry name" value="E_motif"/>
    <property type="match status" value="1"/>
</dbReference>
<dbReference type="InterPro" id="IPR046848">
    <property type="entry name" value="E_motif"/>
</dbReference>
<dbReference type="SUPFAM" id="SSF81383">
    <property type="entry name" value="F-box domain"/>
    <property type="match status" value="1"/>
</dbReference>
<dbReference type="Gene3D" id="1.20.1280.50">
    <property type="match status" value="1"/>
</dbReference>
<dbReference type="InterPro" id="IPR006553">
    <property type="entry name" value="Leu-rich_rpt_Cys-con_subtyp"/>
</dbReference>
<dbReference type="AlphaFoldDB" id="A0A2G2YZW8"/>
<dbReference type="PANTHER" id="PTHR47926:SF490">
    <property type="entry name" value="REPEAT-LIKE SUPERFAMILY PROTEIN, PUTATIVE-RELATED"/>
    <property type="match status" value="1"/>
</dbReference>
<evidence type="ECO:0000259" key="3">
    <source>
        <dbReference type="Pfam" id="PF00646"/>
    </source>
</evidence>
<dbReference type="Proteomes" id="UP000222542">
    <property type="component" value="Unassembled WGS sequence"/>
</dbReference>